<accession>A0A5J6VK08</accession>
<feature type="region of interest" description="Disordered" evidence="1">
    <location>
        <begin position="1"/>
        <end position="37"/>
    </location>
</feature>
<name>A0A5J6VK08_9VIRU</name>
<feature type="compositionally biased region" description="Polar residues" evidence="1">
    <location>
        <begin position="50"/>
        <end position="61"/>
    </location>
</feature>
<feature type="compositionally biased region" description="Polar residues" evidence="1">
    <location>
        <begin position="76"/>
        <end position="90"/>
    </location>
</feature>
<feature type="compositionally biased region" description="Basic residues" evidence="1">
    <location>
        <begin position="1"/>
        <end position="15"/>
    </location>
</feature>
<dbReference type="EMBL" id="MN448282">
    <property type="protein sequence ID" value="QFG74173.1"/>
    <property type="molecule type" value="Genomic_DNA"/>
</dbReference>
<proteinExistence type="predicted"/>
<reference evidence="2" key="1">
    <citation type="journal article" date="2019" name="Philos. Trans. R. Soc. Lond., B, Biol. Sci.">
        <title>Targeted metagenomic recovery of four divergent viruses reveals shared and distinctive characteristics of giant viruses of marine eukaryotes.</title>
        <authorList>
            <person name="Needham D.M."/>
            <person name="Poirier C."/>
            <person name="Hehenberger E."/>
            <person name="Jimenez V."/>
            <person name="Swalwell J.E."/>
            <person name="Santoro A.E."/>
            <person name="Worden A.Z."/>
        </authorList>
    </citation>
    <scope>NUCLEOTIDE SEQUENCE</scope>
    <source>
        <strain evidence="2">OPacV-662</strain>
    </source>
</reference>
<evidence type="ECO:0000313" key="2">
    <source>
        <dbReference type="EMBL" id="QFG74173.1"/>
    </source>
</evidence>
<feature type="compositionally biased region" description="Low complexity" evidence="1">
    <location>
        <begin position="91"/>
        <end position="102"/>
    </location>
</feature>
<evidence type="ECO:0000256" key="1">
    <source>
        <dbReference type="SAM" id="MobiDB-lite"/>
    </source>
</evidence>
<organism evidence="2">
    <name type="scientific">Megaviridae environmental sample</name>
    <dbReference type="NCBI Taxonomy" id="1737588"/>
    <lineage>
        <taxon>Viruses</taxon>
        <taxon>Varidnaviria</taxon>
        <taxon>Bamfordvirae</taxon>
        <taxon>Nucleocytoviricota</taxon>
        <taxon>Megaviricetes</taxon>
        <taxon>Imitervirales</taxon>
        <taxon>Mimiviridae</taxon>
        <taxon>environmental samples</taxon>
    </lineage>
</organism>
<protein>
    <submittedName>
        <fullName evidence="2">Uncharacterized protein</fullName>
    </submittedName>
</protein>
<feature type="compositionally biased region" description="Low complexity" evidence="1">
    <location>
        <begin position="66"/>
        <end position="75"/>
    </location>
</feature>
<sequence>MSRRQLIGHRIKKTRASTTSVSKDNIEGTLQSNDSPLSLLSLDNDMMSTPINALHTDQSNVPPNDPQNTPNNPQNISTDPQNTPIDPQNIPTDPHTNSSNNPPNIPTPKHPIMRSVKLARKMFMAKKKSRQTELSNNNSDNIDYNENSDSIDYNKIDDNIFIKTNSSTQIYSPTQNNSSIQSDDVSSELTRDIFICDKDIIVQELKEQIVFDGKSKTVLLFNDVRSKLVKSLNF</sequence>
<feature type="region of interest" description="Disordered" evidence="1">
    <location>
        <begin position="50"/>
        <end position="111"/>
    </location>
</feature>